<sequence>MAAAREYARPRACPGAYGTPVSVRPRNPQQAARRALTPR</sequence>
<keyword evidence="3" id="KW-1185">Reference proteome</keyword>
<evidence type="ECO:0000313" key="3">
    <source>
        <dbReference type="Proteomes" id="UP000731519"/>
    </source>
</evidence>
<protein>
    <submittedName>
        <fullName evidence="2">Uncharacterized protein</fullName>
    </submittedName>
</protein>
<comment type="caution">
    <text evidence="2">The sequence shown here is derived from an EMBL/GenBank/DDBJ whole genome shotgun (WGS) entry which is preliminary data.</text>
</comment>
<proteinExistence type="predicted"/>
<reference evidence="2 3" key="1">
    <citation type="submission" date="2013-05" db="EMBL/GenBank/DDBJ databases">
        <title>Genome Sequence of Streptomyces fradiae.</title>
        <authorList>
            <person name="Kirby R."/>
        </authorList>
    </citation>
    <scope>NUCLEOTIDE SEQUENCE [LARGE SCALE GENOMIC DNA]</scope>
    <source>
        <strain evidence="2 3">ATCC 10745</strain>
    </source>
</reference>
<organism evidence="2 3">
    <name type="scientific">Streptomyces fradiae ATCC 10745 = DSM 40063</name>
    <dbReference type="NCBI Taxonomy" id="1319510"/>
    <lineage>
        <taxon>Bacteria</taxon>
        <taxon>Bacillati</taxon>
        <taxon>Actinomycetota</taxon>
        <taxon>Actinomycetes</taxon>
        <taxon>Kitasatosporales</taxon>
        <taxon>Streptomycetaceae</taxon>
        <taxon>Streptomyces</taxon>
    </lineage>
</organism>
<evidence type="ECO:0000256" key="1">
    <source>
        <dbReference type="SAM" id="MobiDB-lite"/>
    </source>
</evidence>
<feature type="compositionally biased region" description="Low complexity" evidence="1">
    <location>
        <begin position="24"/>
        <end position="39"/>
    </location>
</feature>
<dbReference type="Proteomes" id="UP000731519">
    <property type="component" value="Unassembled WGS sequence"/>
</dbReference>
<dbReference type="EMBL" id="ASYR01000005">
    <property type="protein sequence ID" value="KAF0651129.1"/>
    <property type="molecule type" value="Genomic_DNA"/>
</dbReference>
<accession>A0ABQ6XZE6</accession>
<name>A0ABQ6XZE6_STRFR</name>
<evidence type="ECO:0000313" key="2">
    <source>
        <dbReference type="EMBL" id="KAF0651129.1"/>
    </source>
</evidence>
<feature type="region of interest" description="Disordered" evidence="1">
    <location>
        <begin position="1"/>
        <end position="39"/>
    </location>
</feature>
<gene>
    <name evidence="2" type="ORF">K701_04975</name>
</gene>